<proteinExistence type="inferred from homology"/>
<dbReference type="SUPFAM" id="SSF53187">
    <property type="entry name" value="Zn-dependent exopeptidases"/>
    <property type="match status" value="1"/>
</dbReference>
<keyword evidence="7" id="KW-0378">Hydrolase</keyword>
<evidence type="ECO:0000256" key="4">
    <source>
        <dbReference type="ARBA" id="ARBA00022670"/>
    </source>
</evidence>
<keyword evidence="5" id="KW-0479">Metal-binding</keyword>
<dbReference type="PROSITE" id="PS52035">
    <property type="entry name" value="PEPTIDASE_M14"/>
    <property type="match status" value="1"/>
</dbReference>
<dbReference type="InterPro" id="IPR003146">
    <property type="entry name" value="M14A_act_pep"/>
</dbReference>
<dbReference type="GO" id="GO:0008270">
    <property type="term" value="F:zinc ion binding"/>
    <property type="evidence" value="ECO:0007669"/>
    <property type="project" value="InterPro"/>
</dbReference>
<dbReference type="Pfam" id="PF00246">
    <property type="entry name" value="Peptidase_M14"/>
    <property type="match status" value="1"/>
</dbReference>
<dbReference type="PANTHER" id="PTHR11705:SF91">
    <property type="entry name" value="FI01817P-RELATED"/>
    <property type="match status" value="1"/>
</dbReference>
<comment type="cofactor">
    <cofactor evidence="1">
        <name>Zn(2+)</name>
        <dbReference type="ChEBI" id="CHEBI:29105"/>
    </cofactor>
</comment>
<comment type="caution">
    <text evidence="13">The sequence shown here is derived from an EMBL/GenBank/DDBJ whole genome shotgun (WGS) entry which is preliminary data.</text>
</comment>
<name>A0A815BK15_9BILA</name>
<feature type="domain" description="Peptidase M14" evidence="12">
    <location>
        <begin position="175"/>
        <end position="482"/>
    </location>
</feature>
<dbReference type="PRINTS" id="PR00765">
    <property type="entry name" value="CRBOXYPTASEA"/>
</dbReference>
<dbReference type="Proteomes" id="UP000663845">
    <property type="component" value="Unassembled WGS sequence"/>
</dbReference>
<keyword evidence="9" id="KW-0482">Metalloprotease</keyword>
<gene>
    <name evidence="13" type="ORF">JYZ213_LOCUS30562</name>
</gene>
<dbReference type="SUPFAM" id="SSF54897">
    <property type="entry name" value="Protease propeptides/inhibitors"/>
    <property type="match status" value="1"/>
</dbReference>
<dbReference type="GO" id="GO:0004181">
    <property type="term" value="F:metallocarboxypeptidase activity"/>
    <property type="evidence" value="ECO:0007669"/>
    <property type="project" value="InterPro"/>
</dbReference>
<evidence type="ECO:0000259" key="12">
    <source>
        <dbReference type="PROSITE" id="PS52035"/>
    </source>
</evidence>
<sequence length="496" mass="57993">MLLSVWRSIIINSWILFLYCYANNHFYKGYEVVRVLPKTNEHLQLIRHFEDNYGGKLKSCRDLNKLIYYFILNRYEVVRVLPKTNEHLQLIRHFEDNYGVDRWSEVLTINRDVKMSLPRKQAPKIKKLFKQHGIDVKILHNDLEKLIQKSDDISKQHKIRTKRLTVNIASSHLTGYLRYQEIVEFLKEQHRRSPPLRNFTSLFSIGSTHENRSIWTIRIGKPSARRNILIDCGIHAREFISPSTCLYMIDKLIGEVNNGRVSLLSVFNIYIIPLLNPDGYEYAQTERRMWRKNRALNGYYHNPDSKCIGVDLNRNFGYHWMENGASTNPCSETYAGPHQDSEPETRSLQRFIKQSSRHWDAYLTFHSYGQYWIYPWGFALHMPDDYIELNNKATIGSEALKRVNGTLYKIGSAANLLYESAGGSDDWAKGVGQIKYVYTVELRPSDDMNDEHAHFAFMLPETFIEPVGQETYVGVKGFLRSLITSRSQKSLSKNKY</sequence>
<accession>A0A815BK15</accession>
<dbReference type="Gene3D" id="3.40.630.10">
    <property type="entry name" value="Zn peptidases"/>
    <property type="match status" value="1"/>
</dbReference>
<keyword evidence="10" id="KW-1015">Disulfide bond</keyword>
<evidence type="ECO:0000256" key="9">
    <source>
        <dbReference type="ARBA" id="ARBA00023049"/>
    </source>
</evidence>
<protein>
    <recommendedName>
        <fullName evidence="12">Peptidase M14 domain-containing protein</fullName>
    </recommendedName>
</protein>
<dbReference type="SMART" id="SM00631">
    <property type="entry name" value="Zn_pept"/>
    <property type="match status" value="1"/>
</dbReference>
<dbReference type="InterPro" id="IPR036990">
    <property type="entry name" value="M14A-like_propep"/>
</dbReference>
<keyword evidence="3" id="KW-0121">Carboxypeptidase</keyword>
<dbReference type="CDD" id="cd03860">
    <property type="entry name" value="M14_CP_A-B_like"/>
    <property type="match status" value="1"/>
</dbReference>
<evidence type="ECO:0000313" key="13">
    <source>
        <dbReference type="EMBL" id="CAF1268564.1"/>
    </source>
</evidence>
<keyword evidence="4" id="KW-0645">Protease</keyword>
<evidence type="ECO:0000256" key="11">
    <source>
        <dbReference type="PROSITE-ProRule" id="PRU01379"/>
    </source>
</evidence>
<organism evidence="13 14">
    <name type="scientific">Adineta steineri</name>
    <dbReference type="NCBI Taxonomy" id="433720"/>
    <lineage>
        <taxon>Eukaryota</taxon>
        <taxon>Metazoa</taxon>
        <taxon>Spiralia</taxon>
        <taxon>Gnathifera</taxon>
        <taxon>Rotifera</taxon>
        <taxon>Eurotatoria</taxon>
        <taxon>Bdelloidea</taxon>
        <taxon>Adinetida</taxon>
        <taxon>Adinetidae</taxon>
        <taxon>Adineta</taxon>
    </lineage>
</organism>
<dbReference type="FunFam" id="3.40.630.10:FF:000084">
    <property type="entry name" value="Carboxypeptidase B2"/>
    <property type="match status" value="1"/>
</dbReference>
<evidence type="ECO:0000256" key="2">
    <source>
        <dbReference type="ARBA" id="ARBA00005988"/>
    </source>
</evidence>
<dbReference type="Gene3D" id="3.30.70.340">
    <property type="entry name" value="Metallocarboxypeptidase-like"/>
    <property type="match status" value="1"/>
</dbReference>
<reference evidence="13" key="1">
    <citation type="submission" date="2021-02" db="EMBL/GenBank/DDBJ databases">
        <authorList>
            <person name="Nowell W R."/>
        </authorList>
    </citation>
    <scope>NUCLEOTIDE SEQUENCE</scope>
</reference>
<evidence type="ECO:0000256" key="1">
    <source>
        <dbReference type="ARBA" id="ARBA00001947"/>
    </source>
</evidence>
<dbReference type="PANTHER" id="PTHR11705">
    <property type="entry name" value="PROTEASE FAMILY M14 CARBOXYPEPTIDASE A,B"/>
    <property type="match status" value="1"/>
</dbReference>
<evidence type="ECO:0000256" key="8">
    <source>
        <dbReference type="ARBA" id="ARBA00022833"/>
    </source>
</evidence>
<feature type="active site" description="Proton donor/acceptor" evidence="11">
    <location>
        <position position="441"/>
    </location>
</feature>
<keyword evidence="6" id="KW-0732">Signal</keyword>
<comment type="similarity">
    <text evidence="2 11">Belongs to the peptidase M14 family.</text>
</comment>
<keyword evidence="8" id="KW-0862">Zinc</keyword>
<dbReference type="GO" id="GO:0005615">
    <property type="term" value="C:extracellular space"/>
    <property type="evidence" value="ECO:0007669"/>
    <property type="project" value="TreeGrafter"/>
</dbReference>
<evidence type="ECO:0000313" key="14">
    <source>
        <dbReference type="Proteomes" id="UP000663845"/>
    </source>
</evidence>
<evidence type="ECO:0000256" key="7">
    <source>
        <dbReference type="ARBA" id="ARBA00022801"/>
    </source>
</evidence>
<evidence type="ECO:0000256" key="10">
    <source>
        <dbReference type="ARBA" id="ARBA00023157"/>
    </source>
</evidence>
<dbReference type="Pfam" id="PF02244">
    <property type="entry name" value="Propep_M14"/>
    <property type="match status" value="1"/>
</dbReference>
<dbReference type="EMBL" id="CAJNOG010000491">
    <property type="protein sequence ID" value="CAF1268564.1"/>
    <property type="molecule type" value="Genomic_DNA"/>
</dbReference>
<dbReference type="GO" id="GO:0006508">
    <property type="term" value="P:proteolysis"/>
    <property type="evidence" value="ECO:0007669"/>
    <property type="project" value="UniProtKB-KW"/>
</dbReference>
<dbReference type="AlphaFoldDB" id="A0A815BK15"/>
<evidence type="ECO:0000256" key="3">
    <source>
        <dbReference type="ARBA" id="ARBA00022645"/>
    </source>
</evidence>
<dbReference type="InterPro" id="IPR000834">
    <property type="entry name" value="Peptidase_M14"/>
</dbReference>
<evidence type="ECO:0000256" key="6">
    <source>
        <dbReference type="ARBA" id="ARBA00022729"/>
    </source>
</evidence>
<evidence type="ECO:0000256" key="5">
    <source>
        <dbReference type="ARBA" id="ARBA00022723"/>
    </source>
</evidence>